<sequence>MTPIVIYVKQVLEIISKGGVKELAHITGGGFTDNIPRVFPSGLGAKLFTGLWEVPPVFKWLQRVGKIKDAEMMRKFNMGVGMLLVVQGGS</sequence>
<name>A0A8R7PAU2_TRIUA</name>
<keyword evidence="8" id="KW-1185">Reference proteome</keyword>
<dbReference type="GO" id="GO:0006189">
    <property type="term" value="P:'de novo' IMP biosynthetic process"/>
    <property type="evidence" value="ECO:0007669"/>
    <property type="project" value="InterPro"/>
</dbReference>
<evidence type="ECO:0000259" key="6">
    <source>
        <dbReference type="Pfam" id="PF02769"/>
    </source>
</evidence>
<feature type="domain" description="PurM-like C-terminal" evidence="6">
    <location>
        <begin position="1"/>
        <end position="87"/>
    </location>
</feature>
<dbReference type="InterPro" id="IPR036676">
    <property type="entry name" value="PurM-like_C_sf"/>
</dbReference>
<evidence type="ECO:0000256" key="3">
    <source>
        <dbReference type="ARBA" id="ARBA00022598"/>
    </source>
</evidence>
<evidence type="ECO:0000313" key="8">
    <source>
        <dbReference type="Proteomes" id="UP000015106"/>
    </source>
</evidence>
<dbReference type="EC" id="6.3.3.1" evidence="2"/>
<dbReference type="GO" id="GO:0046084">
    <property type="term" value="P:adenine biosynthetic process"/>
    <property type="evidence" value="ECO:0007669"/>
    <property type="project" value="TreeGrafter"/>
</dbReference>
<dbReference type="InterPro" id="IPR004733">
    <property type="entry name" value="PurM_cligase"/>
</dbReference>
<dbReference type="GO" id="GO:0004637">
    <property type="term" value="F:phosphoribosylamine-glycine ligase activity"/>
    <property type="evidence" value="ECO:0007669"/>
    <property type="project" value="TreeGrafter"/>
</dbReference>
<dbReference type="GO" id="GO:0004641">
    <property type="term" value="F:phosphoribosylformylglycinamidine cyclo-ligase activity"/>
    <property type="evidence" value="ECO:0007669"/>
    <property type="project" value="UniProtKB-EC"/>
</dbReference>
<dbReference type="GO" id="GO:0005524">
    <property type="term" value="F:ATP binding"/>
    <property type="evidence" value="ECO:0007669"/>
    <property type="project" value="UniProtKB-KW"/>
</dbReference>
<evidence type="ECO:0000256" key="4">
    <source>
        <dbReference type="ARBA" id="ARBA00022741"/>
    </source>
</evidence>
<reference evidence="7" key="3">
    <citation type="submission" date="2022-06" db="UniProtKB">
        <authorList>
            <consortium name="EnsemblPlants"/>
        </authorList>
    </citation>
    <scope>IDENTIFICATION</scope>
</reference>
<dbReference type="InterPro" id="IPR010918">
    <property type="entry name" value="PurM-like_C_dom"/>
</dbReference>
<dbReference type="PANTHER" id="PTHR10520:SF15">
    <property type="entry name" value="PHOSPHORIBOSYLFORMYLGLYCINAMIDINE CYCLO-LIGASE"/>
    <property type="match status" value="1"/>
</dbReference>
<dbReference type="PANTHER" id="PTHR10520">
    <property type="entry name" value="TRIFUNCTIONAL PURINE BIOSYNTHETIC PROTEIN ADENOSINE-3-RELATED"/>
    <property type="match status" value="1"/>
</dbReference>
<dbReference type="Proteomes" id="UP000015106">
    <property type="component" value="Chromosome 2"/>
</dbReference>
<evidence type="ECO:0000313" key="7">
    <source>
        <dbReference type="EnsemblPlants" id="TuG1812G0200001330.01.T01"/>
    </source>
</evidence>
<dbReference type="GO" id="GO:0005829">
    <property type="term" value="C:cytosol"/>
    <property type="evidence" value="ECO:0007669"/>
    <property type="project" value="TreeGrafter"/>
</dbReference>
<dbReference type="Gramene" id="TuG1812G0200001330.01.T01">
    <property type="protein sequence ID" value="TuG1812G0200001330.01.T01"/>
    <property type="gene ID" value="TuG1812G0200001330.01"/>
</dbReference>
<dbReference type="SUPFAM" id="SSF56042">
    <property type="entry name" value="PurM C-terminal domain-like"/>
    <property type="match status" value="1"/>
</dbReference>
<organism evidence="7 8">
    <name type="scientific">Triticum urartu</name>
    <name type="common">Red wild einkorn</name>
    <name type="synonym">Crithodium urartu</name>
    <dbReference type="NCBI Taxonomy" id="4572"/>
    <lineage>
        <taxon>Eukaryota</taxon>
        <taxon>Viridiplantae</taxon>
        <taxon>Streptophyta</taxon>
        <taxon>Embryophyta</taxon>
        <taxon>Tracheophyta</taxon>
        <taxon>Spermatophyta</taxon>
        <taxon>Magnoliopsida</taxon>
        <taxon>Liliopsida</taxon>
        <taxon>Poales</taxon>
        <taxon>Poaceae</taxon>
        <taxon>BOP clade</taxon>
        <taxon>Pooideae</taxon>
        <taxon>Triticodae</taxon>
        <taxon>Triticeae</taxon>
        <taxon>Triticinae</taxon>
        <taxon>Triticum</taxon>
    </lineage>
</organism>
<reference evidence="8" key="1">
    <citation type="journal article" date="2013" name="Nature">
        <title>Draft genome of the wheat A-genome progenitor Triticum urartu.</title>
        <authorList>
            <person name="Ling H.Q."/>
            <person name="Zhao S."/>
            <person name="Liu D."/>
            <person name="Wang J."/>
            <person name="Sun H."/>
            <person name="Zhang C."/>
            <person name="Fan H."/>
            <person name="Li D."/>
            <person name="Dong L."/>
            <person name="Tao Y."/>
            <person name="Gao C."/>
            <person name="Wu H."/>
            <person name="Li Y."/>
            <person name="Cui Y."/>
            <person name="Guo X."/>
            <person name="Zheng S."/>
            <person name="Wang B."/>
            <person name="Yu K."/>
            <person name="Liang Q."/>
            <person name="Yang W."/>
            <person name="Lou X."/>
            <person name="Chen J."/>
            <person name="Feng M."/>
            <person name="Jian J."/>
            <person name="Zhang X."/>
            <person name="Luo G."/>
            <person name="Jiang Y."/>
            <person name="Liu J."/>
            <person name="Wang Z."/>
            <person name="Sha Y."/>
            <person name="Zhang B."/>
            <person name="Wu H."/>
            <person name="Tang D."/>
            <person name="Shen Q."/>
            <person name="Xue P."/>
            <person name="Zou S."/>
            <person name="Wang X."/>
            <person name="Liu X."/>
            <person name="Wang F."/>
            <person name="Yang Y."/>
            <person name="An X."/>
            <person name="Dong Z."/>
            <person name="Zhang K."/>
            <person name="Zhang X."/>
            <person name="Luo M.C."/>
            <person name="Dvorak J."/>
            <person name="Tong Y."/>
            <person name="Wang J."/>
            <person name="Yang H."/>
            <person name="Li Z."/>
            <person name="Wang D."/>
            <person name="Zhang A."/>
            <person name="Wang J."/>
        </authorList>
    </citation>
    <scope>NUCLEOTIDE SEQUENCE</scope>
    <source>
        <strain evidence="8">cv. G1812</strain>
    </source>
</reference>
<keyword evidence="3" id="KW-0436">Ligase</keyword>
<evidence type="ECO:0000256" key="2">
    <source>
        <dbReference type="ARBA" id="ARBA00013047"/>
    </source>
</evidence>
<comment type="pathway">
    <text evidence="1">Purine metabolism; IMP biosynthesis via de novo pathway; 5-amino-1-(5-phospho-D-ribosyl)imidazole from N(2)-formyl-N(1)-(5-phospho-D-ribosyl)glycinamide: step 2/2.</text>
</comment>
<reference evidence="7" key="2">
    <citation type="submission" date="2018-03" db="EMBL/GenBank/DDBJ databases">
        <title>The Triticum urartu genome reveals the dynamic nature of wheat genome evolution.</title>
        <authorList>
            <person name="Ling H."/>
            <person name="Ma B."/>
            <person name="Shi X."/>
            <person name="Liu H."/>
            <person name="Dong L."/>
            <person name="Sun H."/>
            <person name="Cao Y."/>
            <person name="Gao Q."/>
            <person name="Zheng S."/>
            <person name="Li Y."/>
            <person name="Yu Y."/>
            <person name="Du H."/>
            <person name="Qi M."/>
            <person name="Li Y."/>
            <person name="Yu H."/>
            <person name="Cui Y."/>
            <person name="Wang N."/>
            <person name="Chen C."/>
            <person name="Wu H."/>
            <person name="Zhao Y."/>
            <person name="Zhang J."/>
            <person name="Li Y."/>
            <person name="Zhou W."/>
            <person name="Zhang B."/>
            <person name="Hu W."/>
            <person name="Eijk M."/>
            <person name="Tang J."/>
            <person name="Witsenboer H."/>
            <person name="Zhao S."/>
            <person name="Li Z."/>
            <person name="Zhang A."/>
            <person name="Wang D."/>
            <person name="Liang C."/>
        </authorList>
    </citation>
    <scope>NUCLEOTIDE SEQUENCE [LARGE SCALE GENOMIC DNA]</scope>
    <source>
        <strain evidence="7">cv. G1812</strain>
    </source>
</reference>
<keyword evidence="5" id="KW-0067">ATP-binding</keyword>
<proteinExistence type="predicted"/>
<dbReference type="Gene3D" id="3.90.650.10">
    <property type="entry name" value="PurM-like C-terminal domain"/>
    <property type="match status" value="1"/>
</dbReference>
<dbReference type="EnsemblPlants" id="TuG1812G0200001330.01.T01">
    <property type="protein sequence ID" value="TuG1812G0200001330.01.T01"/>
    <property type="gene ID" value="TuG1812G0200001330.01"/>
</dbReference>
<evidence type="ECO:0000256" key="5">
    <source>
        <dbReference type="ARBA" id="ARBA00022840"/>
    </source>
</evidence>
<protein>
    <recommendedName>
        <fullName evidence="2">phosphoribosylformylglycinamidine cyclo-ligase</fullName>
        <ecNumber evidence="2">6.3.3.1</ecNumber>
    </recommendedName>
</protein>
<evidence type="ECO:0000256" key="1">
    <source>
        <dbReference type="ARBA" id="ARBA00004686"/>
    </source>
</evidence>
<accession>A0A8R7PAU2</accession>
<dbReference type="Pfam" id="PF02769">
    <property type="entry name" value="AIRS_C"/>
    <property type="match status" value="1"/>
</dbReference>
<dbReference type="AlphaFoldDB" id="A0A8R7PAU2"/>
<keyword evidence="4" id="KW-0547">Nucleotide-binding</keyword>